<proteinExistence type="predicted"/>
<reference evidence="1 2" key="1">
    <citation type="submission" date="2018-07" db="EMBL/GenBank/DDBJ databases">
        <title>Freshwater and sediment microbial communities from various areas in North America, analyzing microbe dynamics in response to fracking.</title>
        <authorList>
            <person name="Lamendella R."/>
        </authorList>
    </citation>
    <scope>NUCLEOTIDE SEQUENCE [LARGE SCALE GENOMIC DNA]</scope>
    <source>
        <strain evidence="1 2">160A</strain>
    </source>
</reference>
<organism evidence="1 2">
    <name type="scientific">Marinilabilia salmonicolor</name>
    <dbReference type="NCBI Taxonomy" id="989"/>
    <lineage>
        <taxon>Bacteria</taxon>
        <taxon>Pseudomonadati</taxon>
        <taxon>Bacteroidota</taxon>
        <taxon>Bacteroidia</taxon>
        <taxon>Marinilabiliales</taxon>
        <taxon>Marinilabiliaceae</taxon>
        <taxon>Marinilabilia</taxon>
    </lineage>
</organism>
<dbReference type="EMBL" id="QPIZ01000026">
    <property type="protein sequence ID" value="RCW29674.1"/>
    <property type="molecule type" value="Genomic_DNA"/>
</dbReference>
<gene>
    <name evidence="1" type="ORF">DFO77_12631</name>
</gene>
<sequence length="60" mass="6907">MKNHITVQVQSDSLLKVKRMENLLQNVVKKVNHDDFLLLLQKVNDNPSVAKTALKFIHLV</sequence>
<accession>A0A368UQJ1</accession>
<comment type="caution">
    <text evidence="1">The sequence shown here is derived from an EMBL/GenBank/DDBJ whole genome shotgun (WGS) entry which is preliminary data.</text>
</comment>
<dbReference type="Proteomes" id="UP000252733">
    <property type="component" value="Unassembled WGS sequence"/>
</dbReference>
<evidence type="ECO:0000313" key="1">
    <source>
        <dbReference type="EMBL" id="RCW29674.1"/>
    </source>
</evidence>
<dbReference type="AlphaFoldDB" id="A0A368UQJ1"/>
<evidence type="ECO:0000313" key="2">
    <source>
        <dbReference type="Proteomes" id="UP000252733"/>
    </source>
</evidence>
<protein>
    <submittedName>
        <fullName evidence="1">Uncharacterized protein</fullName>
    </submittedName>
</protein>
<dbReference type="RefSeq" id="WP_114437829.1">
    <property type="nucleotide sequence ID" value="NZ_QPIZ01000026.1"/>
</dbReference>
<name>A0A368UQJ1_9BACT</name>
<keyword evidence="2" id="KW-1185">Reference proteome</keyword>